<dbReference type="SUPFAM" id="SSF46689">
    <property type="entry name" value="Homeodomain-like"/>
    <property type="match status" value="1"/>
</dbReference>
<keyword evidence="1 2" id="KW-0238">DNA-binding</keyword>
<dbReference type="Gene3D" id="1.10.357.10">
    <property type="entry name" value="Tetracycline Repressor, domain 2"/>
    <property type="match status" value="1"/>
</dbReference>
<dbReference type="GO" id="GO:0003677">
    <property type="term" value="F:DNA binding"/>
    <property type="evidence" value="ECO:0007669"/>
    <property type="project" value="UniProtKB-UniRule"/>
</dbReference>
<reference evidence="4" key="1">
    <citation type="submission" date="2023-02" db="EMBL/GenBank/DDBJ databases">
        <title>Gut commensal Christensenella minuta modulates host metabolism via a new class of secondary bile acids.</title>
        <authorList>
            <person name="Liu C."/>
        </authorList>
    </citation>
    <scope>NUCLEOTIDE SEQUENCE</scope>
    <source>
        <strain evidence="4">CA70</strain>
    </source>
</reference>
<dbReference type="InterPro" id="IPR001647">
    <property type="entry name" value="HTH_TetR"/>
</dbReference>
<sequence>MAGNKKSSLREDLIETGLIFLTNHSMDELTMRKMAELCHVTPHAIYNHFEDKDALLRAIGDRIEKQIAEYCIDVLTRDSSDFASKIACFARAYMILFEKYPYHWQVLLNQNKEPYYQIESAGEDVRYFSKYDSKMPNLKTLSRISTLPAPFLKVLLKAGQAIERIKKTPLDAPLHQEEPSVANGQILLHCFVNGLPYGVQSGLIPKDTQDETVLSMLRLLFSRILEKEEVHGRDCQ</sequence>
<gene>
    <name evidence="4" type="ORF">PUP29_07825</name>
</gene>
<protein>
    <submittedName>
        <fullName evidence="4">TetR/AcrR family transcriptional regulator</fullName>
    </submittedName>
</protein>
<evidence type="ECO:0000256" key="2">
    <source>
        <dbReference type="PROSITE-ProRule" id="PRU00335"/>
    </source>
</evidence>
<name>A0AAU8A752_9FIRM</name>
<evidence type="ECO:0000259" key="3">
    <source>
        <dbReference type="PROSITE" id="PS50977"/>
    </source>
</evidence>
<evidence type="ECO:0000313" key="4">
    <source>
        <dbReference type="EMBL" id="XCC61438.1"/>
    </source>
</evidence>
<dbReference type="Pfam" id="PF00440">
    <property type="entry name" value="TetR_N"/>
    <property type="match status" value="1"/>
</dbReference>
<dbReference type="EMBL" id="CP117826">
    <property type="protein sequence ID" value="XCC61438.1"/>
    <property type="molecule type" value="Genomic_DNA"/>
</dbReference>
<accession>A0AAU8A752</accession>
<dbReference type="RefSeq" id="WP_353422914.1">
    <property type="nucleotide sequence ID" value="NZ_CP117826.1"/>
</dbReference>
<organism evidence="4">
    <name type="scientific">Christensenella massiliensis</name>
    <dbReference type="NCBI Taxonomy" id="1805714"/>
    <lineage>
        <taxon>Bacteria</taxon>
        <taxon>Bacillati</taxon>
        <taxon>Bacillota</taxon>
        <taxon>Clostridia</taxon>
        <taxon>Christensenellales</taxon>
        <taxon>Christensenellaceae</taxon>
        <taxon>Christensenella</taxon>
    </lineage>
</organism>
<dbReference type="AlphaFoldDB" id="A0AAU8A752"/>
<dbReference type="PROSITE" id="PS50977">
    <property type="entry name" value="HTH_TETR_2"/>
    <property type="match status" value="1"/>
</dbReference>
<feature type="DNA-binding region" description="H-T-H motif" evidence="2">
    <location>
        <begin position="30"/>
        <end position="49"/>
    </location>
</feature>
<evidence type="ECO:0000256" key="1">
    <source>
        <dbReference type="ARBA" id="ARBA00023125"/>
    </source>
</evidence>
<dbReference type="InterPro" id="IPR009057">
    <property type="entry name" value="Homeodomain-like_sf"/>
</dbReference>
<feature type="domain" description="HTH tetR-type" evidence="3">
    <location>
        <begin position="7"/>
        <end position="67"/>
    </location>
</feature>
<proteinExistence type="predicted"/>